<evidence type="ECO:0000313" key="2">
    <source>
        <dbReference type="Proteomes" id="UP001597024"/>
    </source>
</evidence>
<accession>A0ABW3E609</accession>
<dbReference type="SUPFAM" id="SSF158745">
    <property type="entry name" value="LanC-like"/>
    <property type="match status" value="1"/>
</dbReference>
<dbReference type="Proteomes" id="UP001597024">
    <property type="component" value="Unassembled WGS sequence"/>
</dbReference>
<protein>
    <submittedName>
        <fullName evidence="1">Lanthionine synthetase LanC family protein</fullName>
    </submittedName>
</protein>
<organism evidence="1 2">
    <name type="scientific">Streptosporangium algeriense</name>
    <dbReference type="NCBI Taxonomy" id="1682748"/>
    <lineage>
        <taxon>Bacteria</taxon>
        <taxon>Bacillati</taxon>
        <taxon>Actinomycetota</taxon>
        <taxon>Actinomycetes</taxon>
        <taxon>Streptosporangiales</taxon>
        <taxon>Streptosporangiaceae</taxon>
        <taxon>Streptosporangium</taxon>
    </lineage>
</organism>
<dbReference type="EMBL" id="JBHTHX010003282">
    <property type="protein sequence ID" value="MFD0891555.1"/>
    <property type="molecule type" value="Genomic_DNA"/>
</dbReference>
<gene>
    <name evidence="1" type="ORF">ACFQ08_43990</name>
</gene>
<evidence type="ECO:0000313" key="1">
    <source>
        <dbReference type="EMBL" id="MFD0891555.1"/>
    </source>
</evidence>
<dbReference type="Pfam" id="PF05147">
    <property type="entry name" value="LANC_like"/>
    <property type="match status" value="1"/>
</dbReference>
<feature type="non-terminal residue" evidence="1">
    <location>
        <position position="1"/>
    </location>
</feature>
<sequence>VGTAACHGLAGDGQFLLDMADLLDAPGYRDQAEEHAASLWAGAVLRDGLLLVPDEDGIGLTLGWNTGMSGVLDFLLRLRHGGPRPWMADALPGNAT</sequence>
<proteinExistence type="predicted"/>
<name>A0ABW3E609_9ACTN</name>
<reference evidence="2" key="1">
    <citation type="journal article" date="2019" name="Int. J. Syst. Evol. Microbiol.">
        <title>The Global Catalogue of Microorganisms (GCM) 10K type strain sequencing project: providing services to taxonomists for standard genome sequencing and annotation.</title>
        <authorList>
            <consortium name="The Broad Institute Genomics Platform"/>
            <consortium name="The Broad Institute Genome Sequencing Center for Infectious Disease"/>
            <person name="Wu L."/>
            <person name="Ma J."/>
        </authorList>
    </citation>
    <scope>NUCLEOTIDE SEQUENCE [LARGE SCALE GENOMIC DNA]</scope>
    <source>
        <strain evidence="2">CCUG 62974</strain>
    </source>
</reference>
<dbReference type="Gene3D" id="1.50.10.20">
    <property type="match status" value="1"/>
</dbReference>
<dbReference type="InterPro" id="IPR007822">
    <property type="entry name" value="LANC-like"/>
</dbReference>
<keyword evidence="2" id="KW-1185">Reference proteome</keyword>
<comment type="caution">
    <text evidence="1">The sequence shown here is derived from an EMBL/GenBank/DDBJ whole genome shotgun (WGS) entry which is preliminary data.</text>
</comment>